<dbReference type="Proteomes" id="UP001382904">
    <property type="component" value="Unassembled WGS sequence"/>
</dbReference>
<reference evidence="1 2" key="1">
    <citation type="submission" date="2024-03" db="EMBL/GenBank/DDBJ databases">
        <title>Novel Streptomyces species of biotechnological and ecological value are a feature of Machair soil.</title>
        <authorList>
            <person name="Prole J.R."/>
            <person name="Goodfellow M."/>
            <person name="Allenby N."/>
            <person name="Ward A.C."/>
        </authorList>
    </citation>
    <scope>NUCLEOTIDE SEQUENCE [LARGE SCALE GENOMIC DNA]</scope>
    <source>
        <strain evidence="1 2">MS1.HAVA.3</strain>
    </source>
</reference>
<sequence length="98" mass="10428">MVKSIAEKIGLQQPVVLDTVKWALNFAVLSDIRTGLPDLPSPFESLVLMFERGGTFSLDGSGHIEVDMAAMARGTVEQALERAPLDLDGTSLDALDAG</sequence>
<protein>
    <submittedName>
        <fullName evidence="1">Uncharacterized protein</fullName>
    </submittedName>
</protein>
<evidence type="ECO:0000313" key="1">
    <source>
        <dbReference type="EMBL" id="MEJ8644089.1"/>
    </source>
</evidence>
<accession>A0ABU8U860</accession>
<organism evidence="1 2">
    <name type="scientific">Streptomyces caledonius</name>
    <dbReference type="NCBI Taxonomy" id="3134107"/>
    <lineage>
        <taxon>Bacteria</taxon>
        <taxon>Bacillati</taxon>
        <taxon>Actinomycetota</taxon>
        <taxon>Actinomycetes</taxon>
        <taxon>Kitasatosporales</taxon>
        <taxon>Streptomycetaceae</taxon>
        <taxon>Streptomyces</taxon>
    </lineage>
</organism>
<evidence type="ECO:0000313" key="2">
    <source>
        <dbReference type="Proteomes" id="UP001382904"/>
    </source>
</evidence>
<gene>
    <name evidence="1" type="ORF">WKI68_27655</name>
</gene>
<comment type="caution">
    <text evidence="1">The sequence shown here is derived from an EMBL/GenBank/DDBJ whole genome shotgun (WGS) entry which is preliminary data.</text>
</comment>
<keyword evidence="2" id="KW-1185">Reference proteome</keyword>
<proteinExistence type="predicted"/>
<dbReference type="EMBL" id="JBBKAM010000002">
    <property type="protein sequence ID" value="MEJ8644089.1"/>
    <property type="molecule type" value="Genomic_DNA"/>
</dbReference>
<name>A0ABU8U860_9ACTN</name>